<comment type="similarity">
    <text evidence="1">Belongs to the transposase 8 family.</text>
</comment>
<keyword evidence="4" id="KW-1185">Reference proteome</keyword>
<evidence type="ECO:0000313" key="3">
    <source>
        <dbReference type="EMBL" id="ROO25618.1"/>
    </source>
</evidence>
<comment type="caution">
    <text evidence="3">The sequence shown here is derived from an EMBL/GenBank/DDBJ whole genome shotgun (WGS) entry which is preliminary data.</text>
</comment>
<gene>
    <name evidence="3" type="ORF">SAJA_12590</name>
</gene>
<dbReference type="SUPFAM" id="SSF46689">
    <property type="entry name" value="Homeodomain-like"/>
    <property type="match status" value="1"/>
</dbReference>
<accession>A0A423PJ46</accession>
<evidence type="ECO:0000256" key="2">
    <source>
        <dbReference type="SAM" id="MobiDB-lite"/>
    </source>
</evidence>
<sequence>MDIRKRYTEEQIIGFLKEAEAGTPVKELCRRHGFSEGNYYAWRNKFGEMDVSDAKPLKALETKNSRLKRSLAESLLENEVTFEVLRNNGNRNSQARVGAVHEPARTQRRTFSGRGRDERERVPVSTGAGSKRVLTRRDPASGPALKALRRADDLSQASPGRLGEEPQACRTTLC</sequence>
<proteinExistence type="inferred from homology"/>
<dbReference type="PANTHER" id="PTHR33609:SF1">
    <property type="entry name" value="TRANSPOSASE"/>
    <property type="match status" value="1"/>
</dbReference>
<dbReference type="GO" id="GO:0003677">
    <property type="term" value="F:DNA binding"/>
    <property type="evidence" value="ECO:0007669"/>
    <property type="project" value="InterPro"/>
</dbReference>
<dbReference type="InterPro" id="IPR009057">
    <property type="entry name" value="Homeodomain-like_sf"/>
</dbReference>
<organism evidence="3 4">
    <name type="scientific">Salinisphaera japonica YTM-1</name>
    <dbReference type="NCBI Taxonomy" id="1209778"/>
    <lineage>
        <taxon>Bacteria</taxon>
        <taxon>Pseudomonadati</taxon>
        <taxon>Pseudomonadota</taxon>
        <taxon>Gammaproteobacteria</taxon>
        <taxon>Salinisphaerales</taxon>
        <taxon>Salinisphaeraceae</taxon>
        <taxon>Salinisphaera</taxon>
    </lineage>
</organism>
<evidence type="ECO:0000256" key="1">
    <source>
        <dbReference type="ARBA" id="ARBA00009964"/>
    </source>
</evidence>
<dbReference type="InParanoid" id="A0A423PJ46"/>
<dbReference type="Proteomes" id="UP000285310">
    <property type="component" value="Unassembled WGS sequence"/>
</dbReference>
<feature type="region of interest" description="Disordered" evidence="2">
    <location>
        <begin position="93"/>
        <end position="174"/>
    </location>
</feature>
<dbReference type="GO" id="GO:0006313">
    <property type="term" value="P:DNA transposition"/>
    <property type="evidence" value="ECO:0007669"/>
    <property type="project" value="InterPro"/>
</dbReference>
<protein>
    <submittedName>
        <fullName evidence="3">Transposase IS1404</fullName>
    </submittedName>
</protein>
<dbReference type="EMBL" id="AYKG01000045">
    <property type="protein sequence ID" value="ROO25618.1"/>
    <property type="molecule type" value="Genomic_DNA"/>
</dbReference>
<name>A0A423PJ46_9GAMM</name>
<reference evidence="3 4" key="1">
    <citation type="submission" date="2013-10" db="EMBL/GenBank/DDBJ databases">
        <title>Salinisphaera japonica YTM-1 Genome Sequencing.</title>
        <authorList>
            <person name="Lai Q."/>
            <person name="Li C."/>
            <person name="Shao Z."/>
        </authorList>
    </citation>
    <scope>NUCLEOTIDE SEQUENCE [LARGE SCALE GENOMIC DNA]</scope>
    <source>
        <strain evidence="3 4">YTM-1</strain>
    </source>
</reference>
<evidence type="ECO:0000313" key="4">
    <source>
        <dbReference type="Proteomes" id="UP000285310"/>
    </source>
</evidence>
<dbReference type="PANTHER" id="PTHR33609">
    <property type="entry name" value="LOW CALCIUM RESPONSE LOCUS PROTEIN S"/>
    <property type="match status" value="1"/>
</dbReference>
<dbReference type="Pfam" id="PF01527">
    <property type="entry name" value="HTH_Tnp_1"/>
    <property type="match status" value="1"/>
</dbReference>
<dbReference type="InterPro" id="IPR052546">
    <property type="entry name" value="Transposase_8_domain"/>
</dbReference>
<dbReference type="InterPro" id="IPR002514">
    <property type="entry name" value="Transposase_8"/>
</dbReference>
<dbReference type="GO" id="GO:0004803">
    <property type="term" value="F:transposase activity"/>
    <property type="evidence" value="ECO:0007669"/>
    <property type="project" value="InterPro"/>
</dbReference>
<dbReference type="AlphaFoldDB" id="A0A423PJ46"/>